<dbReference type="VEuPathDB" id="TriTrypDB:TvY486_0503570"/>
<dbReference type="EMBL" id="HE573021">
    <property type="protein sequence ID" value="CCC48156.1"/>
    <property type="molecule type" value="Genomic_DNA"/>
</dbReference>
<feature type="non-terminal residue" evidence="1">
    <location>
        <position position="211"/>
    </location>
</feature>
<protein>
    <submittedName>
        <fullName evidence="1">Uncharacterized protein</fullName>
    </submittedName>
</protein>
<evidence type="ECO:0000313" key="1">
    <source>
        <dbReference type="EMBL" id="CCC48156.1"/>
    </source>
</evidence>
<accession>G0TW40</accession>
<sequence length="211" mass="24454">MRKVIIWNKEDGNRSVSDVVDSLMKNIGVGLSRRSNRRNVAPLKITKAVECGMNPLFVSLRPNTVPERLASGRSREKHKKNSARQYVKKIAVQRMGTVTTDANRASERDTFFRFLTPRKLRAICRCTTKATTLFSLFRTMSLSGECRRVRCRRFRVVKRACIPKQQKAAQLRLNMVFWYAVATVLRHRDAYKSRWHEMWTMHSGSGKMCSL</sequence>
<dbReference type="AlphaFoldDB" id="G0TW40"/>
<organism evidence="1">
    <name type="scientific">Trypanosoma vivax (strain Y486)</name>
    <dbReference type="NCBI Taxonomy" id="1055687"/>
    <lineage>
        <taxon>Eukaryota</taxon>
        <taxon>Discoba</taxon>
        <taxon>Euglenozoa</taxon>
        <taxon>Kinetoplastea</taxon>
        <taxon>Metakinetoplastina</taxon>
        <taxon>Trypanosomatida</taxon>
        <taxon>Trypanosomatidae</taxon>
        <taxon>Trypanosoma</taxon>
        <taxon>Duttonella</taxon>
    </lineage>
</organism>
<name>G0TW40_TRYVY</name>
<proteinExistence type="predicted"/>
<reference evidence="1" key="1">
    <citation type="journal article" date="2012" name="Proc. Natl. Acad. Sci. U.S.A.">
        <title>Antigenic diversity is generated by distinct evolutionary mechanisms in African trypanosome species.</title>
        <authorList>
            <person name="Jackson A.P."/>
            <person name="Berry A."/>
            <person name="Aslett M."/>
            <person name="Allison H.C."/>
            <person name="Burton P."/>
            <person name="Vavrova-Anderson J."/>
            <person name="Brown R."/>
            <person name="Browne H."/>
            <person name="Corton N."/>
            <person name="Hauser H."/>
            <person name="Gamble J."/>
            <person name="Gilderthorp R."/>
            <person name="Marcello L."/>
            <person name="McQuillan J."/>
            <person name="Otto T.D."/>
            <person name="Quail M.A."/>
            <person name="Sanders M.J."/>
            <person name="van Tonder A."/>
            <person name="Ginger M.L."/>
            <person name="Field M.C."/>
            <person name="Barry J.D."/>
            <person name="Hertz-Fowler C."/>
            <person name="Berriman M."/>
        </authorList>
    </citation>
    <scope>NUCLEOTIDE SEQUENCE</scope>
    <source>
        <strain evidence="1">Y486</strain>
    </source>
</reference>
<gene>
    <name evidence="1" type="ORF">TVY486_0503570</name>
</gene>